<feature type="domain" description="EF-hand" evidence="1">
    <location>
        <begin position="102"/>
        <end position="137"/>
    </location>
</feature>
<dbReference type="SMART" id="SM00054">
    <property type="entry name" value="EFh"/>
    <property type="match status" value="2"/>
</dbReference>
<dbReference type="SUPFAM" id="SSF47473">
    <property type="entry name" value="EF-hand"/>
    <property type="match status" value="1"/>
</dbReference>
<dbReference type="PANTHER" id="PTHR12178:SF10">
    <property type="entry name" value="N-TERMINAL EF-HAND CALCIUM-BINDING PROTEIN 1-LIKE ISOFORM X1"/>
    <property type="match status" value="1"/>
</dbReference>
<dbReference type="InterPro" id="IPR011008">
    <property type="entry name" value="Dimeric_a/b-barrel"/>
</dbReference>
<dbReference type="PANTHER" id="PTHR12178">
    <property type="entry name" value="EF-HAND DOMAIN-CONTAINING PROTEIN"/>
    <property type="match status" value="1"/>
</dbReference>
<dbReference type="EMBL" id="JARBDR010000917">
    <property type="protein sequence ID" value="KAJ8303332.1"/>
    <property type="molecule type" value="Genomic_DNA"/>
</dbReference>
<evidence type="ECO:0000259" key="1">
    <source>
        <dbReference type="PROSITE" id="PS50222"/>
    </source>
</evidence>
<gene>
    <name evidence="2" type="ORF">KUTeg_019728</name>
</gene>
<dbReference type="InterPro" id="IPR011992">
    <property type="entry name" value="EF-hand-dom_pair"/>
</dbReference>
<dbReference type="Gene3D" id="1.10.238.10">
    <property type="entry name" value="EF-hand"/>
    <property type="match status" value="1"/>
</dbReference>
<dbReference type="Pfam" id="PF13499">
    <property type="entry name" value="EF-hand_7"/>
    <property type="match status" value="1"/>
</dbReference>
<dbReference type="InterPro" id="IPR002048">
    <property type="entry name" value="EF_hand_dom"/>
</dbReference>
<name>A0ABQ9EHD9_TEGGR</name>
<keyword evidence="3" id="KW-1185">Reference proteome</keyword>
<evidence type="ECO:0000313" key="2">
    <source>
        <dbReference type="EMBL" id="KAJ8303332.1"/>
    </source>
</evidence>
<sequence>MYKKNQSLFLRDRTVASYLHGHVVCTDDDIRKLSELTAKKFRLRIKIHELYVNIGELPRRTCFNDGEGNVNFSLQVFRRADKNDDGAISWEEFVGFFADGVMGKEELQSLFKEIDTHNSGNIDTGELCDYFSQHLGEFKEIYRLVEDLNQKITNVLMTTSQKYPSAPSTEKFVTRFLMREVINQISALQRPLESASDVIDEQARQERTDVKPLEPADLSEKPGFIPGRVVRRARRQVSQGSTLSEGMSTKSLDNQVERLANLLDRMEHRVNFNSFIDEDLNATNNEKYLLLQRDMQIMEEKFDDFRTQLRDYIENTNNADGCLSTSVRYYQDTSDMSFYEVWECANKQKSYTSKPDASFANRFKNFIKESSDMDTLSSGLQDFILMEYRDNLKIMN</sequence>
<dbReference type="SUPFAM" id="SSF54909">
    <property type="entry name" value="Dimeric alpha+beta barrel"/>
    <property type="match status" value="1"/>
</dbReference>
<evidence type="ECO:0000313" key="3">
    <source>
        <dbReference type="Proteomes" id="UP001217089"/>
    </source>
</evidence>
<dbReference type="Proteomes" id="UP001217089">
    <property type="component" value="Unassembled WGS sequence"/>
</dbReference>
<proteinExistence type="predicted"/>
<dbReference type="PROSITE" id="PS50222">
    <property type="entry name" value="EF_HAND_2"/>
    <property type="match status" value="1"/>
</dbReference>
<accession>A0ABQ9EHD9</accession>
<protein>
    <recommendedName>
        <fullName evidence="1">EF-hand domain-containing protein</fullName>
    </recommendedName>
</protein>
<reference evidence="2 3" key="1">
    <citation type="submission" date="2022-12" db="EMBL/GenBank/DDBJ databases">
        <title>Chromosome-level genome of Tegillarca granosa.</title>
        <authorList>
            <person name="Kim J."/>
        </authorList>
    </citation>
    <scope>NUCLEOTIDE SEQUENCE [LARGE SCALE GENOMIC DNA]</scope>
    <source>
        <strain evidence="2">Teg-2019</strain>
        <tissue evidence="2">Adductor muscle</tissue>
    </source>
</reference>
<dbReference type="InterPro" id="IPR039862">
    <property type="entry name" value="NECAB1/2/3"/>
</dbReference>
<comment type="caution">
    <text evidence="2">The sequence shown here is derived from an EMBL/GenBank/DDBJ whole genome shotgun (WGS) entry which is preliminary data.</text>
</comment>
<organism evidence="2 3">
    <name type="scientific">Tegillarca granosa</name>
    <name type="common">Malaysian cockle</name>
    <name type="synonym">Anadara granosa</name>
    <dbReference type="NCBI Taxonomy" id="220873"/>
    <lineage>
        <taxon>Eukaryota</taxon>
        <taxon>Metazoa</taxon>
        <taxon>Spiralia</taxon>
        <taxon>Lophotrochozoa</taxon>
        <taxon>Mollusca</taxon>
        <taxon>Bivalvia</taxon>
        <taxon>Autobranchia</taxon>
        <taxon>Pteriomorphia</taxon>
        <taxon>Arcoida</taxon>
        <taxon>Arcoidea</taxon>
        <taxon>Arcidae</taxon>
        <taxon>Tegillarca</taxon>
    </lineage>
</organism>
<dbReference type="Gene3D" id="3.30.70.100">
    <property type="match status" value="1"/>
</dbReference>